<proteinExistence type="predicted"/>
<reference evidence="1 2" key="1">
    <citation type="submission" date="2024-02" db="EMBL/GenBank/DDBJ databases">
        <title>High-quality chromosome-scale genome assembly of Pensacola bahiagrass (Paspalum notatum Flugge var. saurae).</title>
        <authorList>
            <person name="Vega J.M."/>
            <person name="Podio M."/>
            <person name="Orjuela J."/>
            <person name="Siena L.A."/>
            <person name="Pessino S.C."/>
            <person name="Combes M.C."/>
            <person name="Mariac C."/>
            <person name="Albertini E."/>
            <person name="Pupilli F."/>
            <person name="Ortiz J.P.A."/>
            <person name="Leblanc O."/>
        </authorList>
    </citation>
    <scope>NUCLEOTIDE SEQUENCE [LARGE SCALE GENOMIC DNA]</scope>
    <source>
        <strain evidence="1">R1</strain>
        <tissue evidence="1">Leaf</tissue>
    </source>
</reference>
<dbReference type="AlphaFoldDB" id="A0AAQ3SL58"/>
<protein>
    <submittedName>
        <fullName evidence="1">Uncharacterized protein</fullName>
    </submittedName>
</protein>
<dbReference type="EMBL" id="CP144746">
    <property type="protein sequence ID" value="WVZ57017.1"/>
    <property type="molecule type" value="Genomic_DNA"/>
</dbReference>
<organism evidence="1 2">
    <name type="scientific">Paspalum notatum var. saurae</name>
    <dbReference type="NCBI Taxonomy" id="547442"/>
    <lineage>
        <taxon>Eukaryota</taxon>
        <taxon>Viridiplantae</taxon>
        <taxon>Streptophyta</taxon>
        <taxon>Embryophyta</taxon>
        <taxon>Tracheophyta</taxon>
        <taxon>Spermatophyta</taxon>
        <taxon>Magnoliopsida</taxon>
        <taxon>Liliopsida</taxon>
        <taxon>Poales</taxon>
        <taxon>Poaceae</taxon>
        <taxon>PACMAD clade</taxon>
        <taxon>Panicoideae</taxon>
        <taxon>Andropogonodae</taxon>
        <taxon>Paspaleae</taxon>
        <taxon>Paspalinae</taxon>
        <taxon>Paspalum</taxon>
    </lineage>
</organism>
<keyword evidence="2" id="KW-1185">Reference proteome</keyword>
<evidence type="ECO:0000313" key="1">
    <source>
        <dbReference type="EMBL" id="WVZ57017.1"/>
    </source>
</evidence>
<gene>
    <name evidence="1" type="ORF">U9M48_007463</name>
</gene>
<dbReference type="Proteomes" id="UP001341281">
    <property type="component" value="Chromosome 02"/>
</dbReference>
<accession>A0AAQ3SL58</accession>
<sequence>MLHQAREDVSVSVGGGGGGGSYDIPAGTRVFVKVWAIGGAGGATAPRRLRQGRLAASGRPHARAPAPCLYTALGREGRRCR</sequence>
<name>A0AAQ3SL58_PASNO</name>
<evidence type="ECO:0000313" key="2">
    <source>
        <dbReference type="Proteomes" id="UP001341281"/>
    </source>
</evidence>